<accession>A0ABD5ALW7</accession>
<dbReference type="PROSITE" id="PS51819">
    <property type="entry name" value="VOC"/>
    <property type="match status" value="1"/>
</dbReference>
<evidence type="ECO:0000259" key="4">
    <source>
        <dbReference type="PROSITE" id="PS51819"/>
    </source>
</evidence>
<sequence>MMQSGSITPILRIFDVDLAQSFYLEFLGFQLDWQHQFEDNFPLYLQISKDDCVIHLSEHFGDASPHSAIRIYWEPIYELHSELSQKDYKFAKPQVEKTDWETLELSITDPFSNRIIFWADA</sequence>
<dbReference type="Gene3D" id="3.10.180.10">
    <property type="entry name" value="2,3-Dihydroxybiphenyl 1,2-Dioxygenase, domain 1"/>
    <property type="match status" value="1"/>
</dbReference>
<feature type="domain" description="VOC" evidence="4">
    <location>
        <begin position="3"/>
        <end position="120"/>
    </location>
</feature>
<name>A0ABD5ALW7_ACICA</name>
<evidence type="ECO:0000256" key="1">
    <source>
        <dbReference type="ARBA" id="ARBA00011051"/>
    </source>
</evidence>
<evidence type="ECO:0000256" key="2">
    <source>
        <dbReference type="ARBA" id="ARBA00021572"/>
    </source>
</evidence>
<organism evidence="5 6">
    <name type="scientific">Acinetobacter calcoaceticus</name>
    <dbReference type="NCBI Taxonomy" id="471"/>
    <lineage>
        <taxon>Bacteria</taxon>
        <taxon>Pseudomonadati</taxon>
        <taxon>Pseudomonadota</taxon>
        <taxon>Gammaproteobacteria</taxon>
        <taxon>Moraxellales</taxon>
        <taxon>Moraxellaceae</taxon>
        <taxon>Acinetobacter</taxon>
        <taxon>Acinetobacter calcoaceticus/baumannii complex</taxon>
    </lineage>
</organism>
<evidence type="ECO:0000256" key="3">
    <source>
        <dbReference type="ARBA" id="ARBA00023251"/>
    </source>
</evidence>
<keyword evidence="3" id="KW-0046">Antibiotic resistance</keyword>
<dbReference type="SUPFAM" id="SSF54593">
    <property type="entry name" value="Glyoxalase/Bleomycin resistance protein/Dihydroxybiphenyl dioxygenase"/>
    <property type="match status" value="1"/>
</dbReference>
<dbReference type="Proteomes" id="UP001240164">
    <property type="component" value="Unassembled WGS sequence"/>
</dbReference>
<proteinExistence type="inferred from homology"/>
<dbReference type="InterPro" id="IPR037523">
    <property type="entry name" value="VOC_core"/>
</dbReference>
<dbReference type="AlphaFoldDB" id="A0ABD5ALW7"/>
<dbReference type="Pfam" id="PF19581">
    <property type="entry name" value="Glyoxalase_7"/>
    <property type="match status" value="1"/>
</dbReference>
<dbReference type="InterPro" id="IPR029068">
    <property type="entry name" value="Glyas_Bleomycin-R_OHBP_Dase"/>
</dbReference>
<gene>
    <name evidence="5" type="ORF">J2771_001829</name>
</gene>
<comment type="similarity">
    <text evidence="1">Belongs to the bleomycin resistance protein family.</text>
</comment>
<dbReference type="GO" id="GO:0046677">
    <property type="term" value="P:response to antibiotic"/>
    <property type="evidence" value="ECO:0007669"/>
    <property type="project" value="UniProtKB-KW"/>
</dbReference>
<comment type="caution">
    <text evidence="5">The sequence shown here is derived from an EMBL/GenBank/DDBJ whole genome shotgun (WGS) entry which is preliminary data.</text>
</comment>
<reference evidence="5 6" key="1">
    <citation type="submission" date="2023-07" db="EMBL/GenBank/DDBJ databases">
        <title>Sorghum-associated microbial communities from plants grown in Nebraska, USA.</title>
        <authorList>
            <person name="Schachtman D."/>
        </authorList>
    </citation>
    <scope>NUCLEOTIDE SEQUENCE [LARGE SCALE GENOMIC DNA]</scope>
    <source>
        <strain evidence="5 6">CC146</strain>
    </source>
</reference>
<evidence type="ECO:0000313" key="5">
    <source>
        <dbReference type="EMBL" id="MDP9803570.1"/>
    </source>
</evidence>
<dbReference type="InterPro" id="IPR000335">
    <property type="entry name" value="Bleomycin-R"/>
</dbReference>
<evidence type="ECO:0000313" key="6">
    <source>
        <dbReference type="Proteomes" id="UP001240164"/>
    </source>
</evidence>
<dbReference type="EMBL" id="JAUSQP010000002">
    <property type="protein sequence ID" value="MDP9803570.1"/>
    <property type="molecule type" value="Genomic_DNA"/>
</dbReference>
<protein>
    <recommendedName>
        <fullName evidence="2">Bleomycin resistance protein</fullName>
    </recommendedName>
</protein>